<name>A0ABR3AZP4_PHYBL</name>
<protein>
    <submittedName>
        <fullName evidence="3">CRAL-TRIO domain-containing protein</fullName>
    </submittedName>
</protein>
<evidence type="ECO:0000313" key="4">
    <source>
        <dbReference type="Proteomes" id="UP001448207"/>
    </source>
</evidence>
<dbReference type="PANTHER" id="PTHR46590">
    <property type="entry name" value="PHOSPHATIDYLINOSITOL TRANSFER PROTEIN CSR1-RELATED"/>
    <property type="match status" value="1"/>
</dbReference>
<feature type="non-terminal residue" evidence="3">
    <location>
        <position position="1"/>
    </location>
</feature>
<dbReference type="SMART" id="SM01100">
    <property type="entry name" value="CRAL_TRIO_N"/>
    <property type="match status" value="1"/>
</dbReference>
<dbReference type="PANTHER" id="PTHR46590:SF6">
    <property type="entry name" value="CRAL-TRIO DOMAIN-CONTAINING PROTEIN C365.01"/>
    <property type="match status" value="1"/>
</dbReference>
<keyword evidence="4" id="KW-1185">Reference proteome</keyword>
<dbReference type="InterPro" id="IPR036865">
    <property type="entry name" value="CRAL-TRIO_dom_sf"/>
</dbReference>
<dbReference type="SUPFAM" id="SSF46938">
    <property type="entry name" value="CRAL/TRIO N-terminal domain"/>
    <property type="match status" value="1"/>
</dbReference>
<evidence type="ECO:0000313" key="3">
    <source>
        <dbReference type="EMBL" id="KAL0085322.1"/>
    </source>
</evidence>
<evidence type="ECO:0000256" key="1">
    <source>
        <dbReference type="SAM" id="MobiDB-lite"/>
    </source>
</evidence>
<dbReference type="InterPro" id="IPR036273">
    <property type="entry name" value="CRAL/TRIO_N_dom_sf"/>
</dbReference>
<dbReference type="Pfam" id="PF00650">
    <property type="entry name" value="CRAL_TRIO"/>
    <property type="match status" value="1"/>
</dbReference>
<reference evidence="3 4" key="1">
    <citation type="submission" date="2024-04" db="EMBL/GenBank/DDBJ databases">
        <title>Symmetric and asymmetric DNA N6-adenine methylation regulates different biological responses in Mucorales.</title>
        <authorList>
            <consortium name="Lawrence Berkeley National Laboratory"/>
            <person name="Lax C."/>
            <person name="Mondo S.J."/>
            <person name="Osorio-Concepcion M."/>
            <person name="Muszewska A."/>
            <person name="Corrochano-Luque M."/>
            <person name="Gutierrez G."/>
            <person name="Riley R."/>
            <person name="Lipzen A."/>
            <person name="Guo J."/>
            <person name="Hundley H."/>
            <person name="Amirebrahimi M."/>
            <person name="Ng V."/>
            <person name="Lorenzo-Gutierrez D."/>
            <person name="Binder U."/>
            <person name="Yang J."/>
            <person name="Song Y."/>
            <person name="Canovas D."/>
            <person name="Navarro E."/>
            <person name="Freitag M."/>
            <person name="Gabaldon T."/>
            <person name="Grigoriev I.V."/>
            <person name="Corrochano L.M."/>
            <person name="Nicolas F.E."/>
            <person name="Garre V."/>
        </authorList>
    </citation>
    <scope>NUCLEOTIDE SEQUENCE [LARGE SCALE GENOMIC DNA]</scope>
    <source>
        <strain evidence="3 4">L51</strain>
    </source>
</reference>
<dbReference type="Proteomes" id="UP001448207">
    <property type="component" value="Unassembled WGS sequence"/>
</dbReference>
<dbReference type="SMART" id="SM00516">
    <property type="entry name" value="SEC14"/>
    <property type="match status" value="1"/>
</dbReference>
<dbReference type="Pfam" id="PF03765">
    <property type="entry name" value="CRAL_TRIO_N"/>
    <property type="match status" value="1"/>
</dbReference>
<dbReference type="InterPro" id="IPR052432">
    <property type="entry name" value="PITP/CRAL-TRIO"/>
</dbReference>
<dbReference type="Gene3D" id="3.40.525.10">
    <property type="entry name" value="CRAL-TRIO lipid binding domain"/>
    <property type="match status" value="1"/>
</dbReference>
<evidence type="ECO:0000259" key="2">
    <source>
        <dbReference type="PROSITE" id="PS50191"/>
    </source>
</evidence>
<feature type="region of interest" description="Disordered" evidence="1">
    <location>
        <begin position="364"/>
        <end position="388"/>
    </location>
</feature>
<dbReference type="PROSITE" id="PS50191">
    <property type="entry name" value="CRAL_TRIO"/>
    <property type="match status" value="1"/>
</dbReference>
<dbReference type="InterPro" id="IPR001251">
    <property type="entry name" value="CRAL-TRIO_dom"/>
</dbReference>
<dbReference type="SUPFAM" id="SSF52087">
    <property type="entry name" value="CRAL/TRIO domain"/>
    <property type="match status" value="1"/>
</dbReference>
<comment type="caution">
    <text evidence="3">The sequence shown here is derived from an EMBL/GenBank/DDBJ whole genome shotgun (WGS) entry which is preliminary data.</text>
</comment>
<sequence length="482" mass="53761">MKEKKKNICIDSRAFNLLLLLSSSFFALFSLFLYPPMAASPNNISLENRLEGYVGNLSAAQTTALKQLWIKLFALFKQEGQPYVVPTKPAQPETKATGGFFGFGAKVEPVQKDVFLGATTDEKWLTLPEEKAIELIPGSMLHKTFWNLVATDNPDASLCRFLRARKWDCEAAYKMLINTLRWRLVMRVDEIASLGESGLRDLLNKSLDGMGDSFIKQVHSGKATLGGPDKAGRVVCFINVQLHHKEEQSLEVVKLLTLYIMETSRLACGYPMNNAGLVFNLENFTLSNMDFEFVKFLLGCLEAYYPETLGSCYIHKAPWVFSTVWAMITPLLDPEVASKIVFTKDLEELTKYIDVSNLPVIITGNPNRKTKDESTKADPPAPGTLNPPQTPAVVAFLGALEKYEIVTKAWAETQTVENDTEDAIRRLENGRAYRVARIKAEKDLRGPTIYHAKGLVKVTDEGRLILDFGVDSSGQIDVTECV</sequence>
<dbReference type="EMBL" id="JBCLYO010000010">
    <property type="protein sequence ID" value="KAL0085322.1"/>
    <property type="molecule type" value="Genomic_DNA"/>
</dbReference>
<gene>
    <name evidence="3" type="ORF">J3Q64DRAFT_1743223</name>
</gene>
<dbReference type="CDD" id="cd00170">
    <property type="entry name" value="SEC14"/>
    <property type="match status" value="1"/>
</dbReference>
<organism evidence="3 4">
    <name type="scientific">Phycomyces blakesleeanus</name>
    <dbReference type="NCBI Taxonomy" id="4837"/>
    <lineage>
        <taxon>Eukaryota</taxon>
        <taxon>Fungi</taxon>
        <taxon>Fungi incertae sedis</taxon>
        <taxon>Mucoromycota</taxon>
        <taxon>Mucoromycotina</taxon>
        <taxon>Mucoromycetes</taxon>
        <taxon>Mucorales</taxon>
        <taxon>Phycomycetaceae</taxon>
        <taxon>Phycomyces</taxon>
    </lineage>
</organism>
<accession>A0ABR3AZP4</accession>
<feature type="domain" description="CRAL-TRIO" evidence="2">
    <location>
        <begin position="212"/>
        <end position="370"/>
    </location>
</feature>
<proteinExistence type="predicted"/>
<dbReference type="InterPro" id="IPR011074">
    <property type="entry name" value="CRAL/TRIO_N_dom"/>
</dbReference>